<keyword evidence="1" id="KW-0175">Coiled coil</keyword>
<name>A0ABV0R2G3_9TELE</name>
<sequence>MTKPKSNKKDKGSEDDILDDQTKLACAEVASASTSNPSSTNEDVLAAINNLSGTVDMRLVELNSSISSLRAALSDICDRVSSIQGTAELHDRWISELKKRCDSLAAQCSQQQAKLEDIEARSRRQNIRIVGIPEKAENAFGKQWDPDPLIAIFGAPKVLPSANKYEKVALLFGMVIAKRLILKVWKKDFVPTFDLWLGELANTDLIDLNYQKEKSFPVGVGSDRGRRNEEEEGEMRRVEPIRAHSRTLIMQLQLFQLTCKLPIWTRRDP</sequence>
<dbReference type="Proteomes" id="UP001434883">
    <property type="component" value="Unassembled WGS sequence"/>
</dbReference>
<gene>
    <name evidence="2" type="ORF">XENOCAPTIV_014348</name>
</gene>
<evidence type="ECO:0000313" key="2">
    <source>
        <dbReference type="EMBL" id="MEQ2202305.1"/>
    </source>
</evidence>
<comment type="caution">
    <text evidence="2">The sequence shown here is derived from an EMBL/GenBank/DDBJ whole genome shotgun (WGS) entry which is preliminary data.</text>
</comment>
<reference evidence="2 3" key="1">
    <citation type="submission" date="2021-06" db="EMBL/GenBank/DDBJ databases">
        <authorList>
            <person name="Palmer J.M."/>
        </authorList>
    </citation>
    <scope>NUCLEOTIDE SEQUENCE [LARGE SCALE GENOMIC DNA]</scope>
    <source>
        <strain evidence="2 3">XC_2019</strain>
        <tissue evidence="2">Muscle</tissue>
    </source>
</reference>
<feature type="coiled-coil region" evidence="1">
    <location>
        <begin position="94"/>
        <end position="121"/>
    </location>
</feature>
<evidence type="ECO:0000256" key="1">
    <source>
        <dbReference type="SAM" id="Coils"/>
    </source>
</evidence>
<organism evidence="2 3">
    <name type="scientific">Xenoophorus captivus</name>
    <dbReference type="NCBI Taxonomy" id="1517983"/>
    <lineage>
        <taxon>Eukaryota</taxon>
        <taxon>Metazoa</taxon>
        <taxon>Chordata</taxon>
        <taxon>Craniata</taxon>
        <taxon>Vertebrata</taxon>
        <taxon>Euteleostomi</taxon>
        <taxon>Actinopterygii</taxon>
        <taxon>Neopterygii</taxon>
        <taxon>Teleostei</taxon>
        <taxon>Neoteleostei</taxon>
        <taxon>Acanthomorphata</taxon>
        <taxon>Ovalentaria</taxon>
        <taxon>Atherinomorphae</taxon>
        <taxon>Cyprinodontiformes</taxon>
        <taxon>Goodeidae</taxon>
        <taxon>Xenoophorus</taxon>
    </lineage>
</organism>
<proteinExistence type="predicted"/>
<keyword evidence="3" id="KW-1185">Reference proteome</keyword>
<dbReference type="EMBL" id="JAHRIN010033639">
    <property type="protein sequence ID" value="MEQ2202305.1"/>
    <property type="molecule type" value="Genomic_DNA"/>
</dbReference>
<evidence type="ECO:0000313" key="3">
    <source>
        <dbReference type="Proteomes" id="UP001434883"/>
    </source>
</evidence>
<protein>
    <submittedName>
        <fullName evidence="2">Uncharacterized protein</fullName>
    </submittedName>
</protein>
<accession>A0ABV0R2G3</accession>